<dbReference type="EC" id="1.1.1.133" evidence="3 6"/>
<dbReference type="InterPro" id="IPR029903">
    <property type="entry name" value="RmlD-like-bd"/>
</dbReference>
<dbReference type="AlphaFoldDB" id="A0A4V3JEB4"/>
<comment type="caution">
    <text evidence="8">The sequence shown here is derived from an EMBL/GenBank/DDBJ whole genome shotgun (WGS) entry which is preliminary data.</text>
</comment>
<evidence type="ECO:0000313" key="9">
    <source>
        <dbReference type="Proteomes" id="UP000297855"/>
    </source>
</evidence>
<accession>A0A4V3JEB4</accession>
<name>A0A4V3JEB4_9LEPT</name>
<keyword evidence="6" id="KW-0560">Oxidoreductase</keyword>
<dbReference type="GO" id="GO:0005829">
    <property type="term" value="C:cytosol"/>
    <property type="evidence" value="ECO:0007669"/>
    <property type="project" value="TreeGrafter"/>
</dbReference>
<evidence type="ECO:0000256" key="3">
    <source>
        <dbReference type="ARBA" id="ARBA00012929"/>
    </source>
</evidence>
<evidence type="ECO:0000259" key="7">
    <source>
        <dbReference type="Pfam" id="PF04321"/>
    </source>
</evidence>
<organism evidence="8 9">
    <name type="scientific">Leptospira fluminis</name>
    <dbReference type="NCBI Taxonomy" id="2484979"/>
    <lineage>
        <taxon>Bacteria</taxon>
        <taxon>Pseudomonadati</taxon>
        <taxon>Spirochaetota</taxon>
        <taxon>Spirochaetia</taxon>
        <taxon>Leptospirales</taxon>
        <taxon>Leptospiraceae</taxon>
        <taxon>Leptospira</taxon>
    </lineage>
</organism>
<dbReference type="OrthoDB" id="9803892at2"/>
<dbReference type="Pfam" id="PF04321">
    <property type="entry name" value="RmlD_sub_bind"/>
    <property type="match status" value="1"/>
</dbReference>
<dbReference type="Proteomes" id="UP000297855">
    <property type="component" value="Unassembled WGS sequence"/>
</dbReference>
<evidence type="ECO:0000256" key="4">
    <source>
        <dbReference type="ARBA" id="ARBA00017099"/>
    </source>
</evidence>
<sequence>MRILVLGASGMLGNALFRILSDGTGWTVYGTVRNSDILRYFNSDERARIIQTADVLNQDELSGIFARIKPDLVVNCIGIIKQQEASKDPLVALPVNAMFPHRLSLLCELIGARLILISTDCVFNGKKGMYVESDIPDAEDLYGKSKEIGEVVDKPHVFTIRTSIVGHELNSNHSLVNWFLSQEREVKGYTSAIFSGLPTCELAEIIRDFIVPKKELNGLYHISSDPISKHDLLILVNRIYKKNIRIVPSEEVRIDRSLDSKKFRESVSFHPDDWELLVLRMKNYHDKYLDAARV</sequence>
<dbReference type="InterPro" id="IPR005913">
    <property type="entry name" value="dTDP_dehydrorham_reduct"/>
</dbReference>
<evidence type="ECO:0000313" key="8">
    <source>
        <dbReference type="EMBL" id="TGK17285.1"/>
    </source>
</evidence>
<dbReference type="UniPathway" id="UPA00124"/>
<comment type="similarity">
    <text evidence="2 6">Belongs to the dTDP-4-dehydrorhamnose reductase family.</text>
</comment>
<dbReference type="Gene3D" id="3.40.50.720">
    <property type="entry name" value="NAD(P)-binding Rossmann-like Domain"/>
    <property type="match status" value="1"/>
</dbReference>
<evidence type="ECO:0000256" key="2">
    <source>
        <dbReference type="ARBA" id="ARBA00010944"/>
    </source>
</evidence>
<dbReference type="SUPFAM" id="SSF51735">
    <property type="entry name" value="NAD(P)-binding Rossmann-fold domains"/>
    <property type="match status" value="1"/>
</dbReference>
<evidence type="ECO:0000256" key="1">
    <source>
        <dbReference type="ARBA" id="ARBA00004781"/>
    </source>
</evidence>
<feature type="domain" description="RmlD-like substrate binding" evidence="7">
    <location>
        <begin position="1"/>
        <end position="274"/>
    </location>
</feature>
<dbReference type="PANTHER" id="PTHR10491">
    <property type="entry name" value="DTDP-4-DEHYDRORHAMNOSE REDUCTASE"/>
    <property type="match status" value="1"/>
</dbReference>
<keyword evidence="9" id="KW-1185">Reference proteome</keyword>
<keyword evidence="6" id="KW-0521">NADP</keyword>
<protein>
    <recommendedName>
        <fullName evidence="4 6">dTDP-4-dehydrorhamnose reductase</fullName>
        <ecNumber evidence="3 6">1.1.1.133</ecNumber>
    </recommendedName>
</protein>
<comment type="function">
    <text evidence="6">Catalyzes the reduction of dTDP-6-deoxy-L-lyxo-4-hexulose to yield dTDP-L-rhamnose.</text>
</comment>
<dbReference type="CDD" id="cd05254">
    <property type="entry name" value="dTDP_HR_like_SDR_e"/>
    <property type="match status" value="1"/>
</dbReference>
<reference evidence="8" key="1">
    <citation type="journal article" date="2019" name="PLoS Negl. Trop. Dis.">
        <title>Revisiting the worldwide diversity of Leptospira species in the environment.</title>
        <authorList>
            <person name="Vincent A.T."/>
            <person name="Schiettekatte O."/>
            <person name="Bourhy P."/>
            <person name="Veyrier F.J."/>
            <person name="Picardeau M."/>
        </authorList>
    </citation>
    <scope>NUCLEOTIDE SEQUENCE [LARGE SCALE GENOMIC DNA]</scope>
    <source>
        <strain evidence="8">SCS5</strain>
    </source>
</reference>
<gene>
    <name evidence="8" type="ORF">EHO61_12810</name>
</gene>
<dbReference type="RefSeq" id="WP_135813974.1">
    <property type="nucleotide sequence ID" value="NZ_RQEV01000012.1"/>
</dbReference>
<dbReference type="GO" id="GO:0019305">
    <property type="term" value="P:dTDP-rhamnose biosynthetic process"/>
    <property type="evidence" value="ECO:0007669"/>
    <property type="project" value="UniProtKB-UniPathway"/>
</dbReference>
<comment type="pathway">
    <text evidence="1 6">Carbohydrate biosynthesis; dTDP-L-rhamnose biosynthesis.</text>
</comment>
<dbReference type="InterPro" id="IPR036291">
    <property type="entry name" value="NAD(P)-bd_dom_sf"/>
</dbReference>
<proteinExistence type="inferred from homology"/>
<comment type="catalytic activity">
    <reaction evidence="5">
        <text>dTDP-beta-L-rhamnose + NADP(+) = dTDP-4-dehydro-beta-L-rhamnose + NADPH + H(+)</text>
        <dbReference type="Rhea" id="RHEA:21796"/>
        <dbReference type="ChEBI" id="CHEBI:15378"/>
        <dbReference type="ChEBI" id="CHEBI:57510"/>
        <dbReference type="ChEBI" id="CHEBI:57783"/>
        <dbReference type="ChEBI" id="CHEBI:58349"/>
        <dbReference type="ChEBI" id="CHEBI:62830"/>
        <dbReference type="EC" id="1.1.1.133"/>
    </reaction>
</comment>
<dbReference type="GO" id="GO:0008831">
    <property type="term" value="F:dTDP-4-dehydrorhamnose reductase activity"/>
    <property type="evidence" value="ECO:0007669"/>
    <property type="project" value="UniProtKB-EC"/>
</dbReference>
<dbReference type="PANTHER" id="PTHR10491:SF4">
    <property type="entry name" value="METHIONINE ADENOSYLTRANSFERASE 2 SUBUNIT BETA"/>
    <property type="match status" value="1"/>
</dbReference>
<evidence type="ECO:0000256" key="6">
    <source>
        <dbReference type="RuleBase" id="RU364082"/>
    </source>
</evidence>
<evidence type="ECO:0000256" key="5">
    <source>
        <dbReference type="ARBA" id="ARBA00048200"/>
    </source>
</evidence>
<dbReference type="EMBL" id="RQEV01000012">
    <property type="protein sequence ID" value="TGK17285.1"/>
    <property type="molecule type" value="Genomic_DNA"/>
</dbReference>